<organism evidence="1 2">
    <name type="scientific">Kurthia populi</name>
    <dbReference type="NCBI Taxonomy" id="1562132"/>
    <lineage>
        <taxon>Bacteria</taxon>
        <taxon>Bacillati</taxon>
        <taxon>Bacillota</taxon>
        <taxon>Bacilli</taxon>
        <taxon>Bacillales</taxon>
        <taxon>Caryophanaceae</taxon>
        <taxon>Kurthia</taxon>
    </lineage>
</organism>
<evidence type="ECO:0000313" key="2">
    <source>
        <dbReference type="Proteomes" id="UP001597568"/>
    </source>
</evidence>
<protein>
    <submittedName>
        <fullName evidence="1">Uncharacterized protein</fullName>
    </submittedName>
</protein>
<dbReference type="Proteomes" id="UP001597568">
    <property type="component" value="Unassembled WGS sequence"/>
</dbReference>
<name>A0ABW5XYC0_9BACL</name>
<dbReference type="EMBL" id="JBHUOR010000030">
    <property type="protein sequence ID" value="MFD2867990.1"/>
    <property type="molecule type" value="Genomic_DNA"/>
</dbReference>
<dbReference type="RefSeq" id="WP_380147176.1">
    <property type="nucleotide sequence ID" value="NZ_JBHUOR010000030.1"/>
</dbReference>
<comment type="caution">
    <text evidence="1">The sequence shown here is derived from an EMBL/GenBank/DDBJ whole genome shotgun (WGS) entry which is preliminary data.</text>
</comment>
<reference evidence="2" key="1">
    <citation type="journal article" date="2019" name="Int. J. Syst. Evol. Microbiol.">
        <title>The Global Catalogue of Microorganisms (GCM) 10K type strain sequencing project: providing services to taxonomists for standard genome sequencing and annotation.</title>
        <authorList>
            <consortium name="The Broad Institute Genomics Platform"/>
            <consortium name="The Broad Institute Genome Sequencing Center for Infectious Disease"/>
            <person name="Wu L."/>
            <person name="Ma J."/>
        </authorList>
    </citation>
    <scope>NUCLEOTIDE SEQUENCE [LARGE SCALE GENOMIC DNA]</scope>
    <source>
        <strain evidence="2">KCTC 33522</strain>
    </source>
</reference>
<proteinExistence type="predicted"/>
<sequence>MAELYKMFDSTEEDERWYMASDFAEYFGNVLSSGLLHTNNVPALRVSVGDGLTTRLSTGKALIKGFSYQNTTVLTFEHAIPNVSKSRIDRIVLRLDLRSENRYIKAFVKQGEEAVNPVAPTLQRDNYIYEISLAQVRVTSGDKAINPLYFVDERFNEDLCGLVSSLITVPTSEFQAQWDYWFSAQKGVYVTEMLNWLAEQKKVFTDWRDNEVQLFTDWRSVQQTE</sequence>
<gene>
    <name evidence="1" type="ORF">ACFSY7_05695</name>
</gene>
<evidence type="ECO:0000313" key="1">
    <source>
        <dbReference type="EMBL" id="MFD2867990.1"/>
    </source>
</evidence>
<accession>A0ABW5XYC0</accession>
<feature type="non-terminal residue" evidence="1">
    <location>
        <position position="225"/>
    </location>
</feature>
<keyword evidence="2" id="KW-1185">Reference proteome</keyword>